<keyword evidence="2" id="KW-0624">Polysaccharide degradation</keyword>
<dbReference type="RefSeq" id="WP_259621032.1">
    <property type="nucleotide sequence ID" value="NZ_JANYMP010000001.1"/>
</dbReference>
<dbReference type="GO" id="GO:0016798">
    <property type="term" value="F:hydrolase activity, acting on glycosyl bonds"/>
    <property type="evidence" value="ECO:0007669"/>
    <property type="project" value="UniProtKB-KW"/>
</dbReference>
<dbReference type="InterPro" id="IPR051532">
    <property type="entry name" value="Ester_Hydrolysis_Enzymes"/>
</dbReference>
<dbReference type="InterPro" id="IPR013783">
    <property type="entry name" value="Ig-like_fold"/>
</dbReference>
<proteinExistence type="predicted"/>
<evidence type="ECO:0000256" key="2">
    <source>
        <dbReference type="ARBA" id="ARBA00023326"/>
    </source>
</evidence>
<feature type="chain" id="PRO_5040945966" evidence="4">
    <location>
        <begin position="37"/>
        <end position="589"/>
    </location>
</feature>
<evidence type="ECO:0000256" key="1">
    <source>
        <dbReference type="ARBA" id="ARBA00023295"/>
    </source>
</evidence>
<dbReference type="SUPFAM" id="SSF49265">
    <property type="entry name" value="Fibronectin type III"/>
    <property type="match status" value="2"/>
</dbReference>
<evidence type="ECO:0000313" key="6">
    <source>
        <dbReference type="EMBL" id="MCS7475517.1"/>
    </source>
</evidence>
<dbReference type="Pfam" id="PF13472">
    <property type="entry name" value="Lipase_GDSL_2"/>
    <property type="match status" value="1"/>
</dbReference>
<dbReference type="Gene3D" id="2.60.40.10">
    <property type="entry name" value="Immunoglobulins"/>
    <property type="match status" value="3"/>
</dbReference>
<keyword evidence="2" id="KW-0119">Carbohydrate metabolism</keyword>
<evidence type="ECO:0000256" key="4">
    <source>
        <dbReference type="SAM" id="SignalP"/>
    </source>
</evidence>
<dbReference type="CDD" id="cd00063">
    <property type="entry name" value="FN3"/>
    <property type="match status" value="2"/>
</dbReference>
<dbReference type="Pfam" id="PF00041">
    <property type="entry name" value="fn3"/>
    <property type="match status" value="2"/>
</dbReference>
<protein>
    <submittedName>
        <fullName evidence="6">Fibronectin type III domain-containing protein</fullName>
    </submittedName>
</protein>
<evidence type="ECO:0000313" key="7">
    <source>
        <dbReference type="Proteomes" id="UP001141259"/>
    </source>
</evidence>
<dbReference type="Gene3D" id="3.40.50.1110">
    <property type="entry name" value="SGNH hydrolase"/>
    <property type="match status" value="1"/>
</dbReference>
<feature type="region of interest" description="Disordered" evidence="3">
    <location>
        <begin position="93"/>
        <end position="120"/>
    </location>
</feature>
<keyword evidence="7" id="KW-1185">Reference proteome</keyword>
<sequence length="589" mass="62290">MPLPEPRPHRPRWRLAASLVLSAVLVGAGATGTAGAEPDREPIKVMVVGDSMSHGAEGDWTWRYRLWEWFRGEDVAVDFVGPYTGTQDAAVAAPPAVPPLQGEQPPPPGPPRTSGAYAAGTEPFDSDHFAVWGRQAAQDKSLIREQVALHQPDYLLVGLGFNDLGWFVSGPEGTLDSMRTLVEQARAAKPDIRFALANVPQRTRMDGREDLPRNTDAYNGMLAAAIPSWSTPASPVALVDWRGNYACELDGCPDGYDGLHPNATGEYKIAQAFERTLHDSYGLGSSVPALPGTIPARPTPVPADVVAAASPGGVTVTWDAVFGAYGYTVRSRLKGATAWAESRAAANRHDTTWTVDGQEWEYQVRTENGDQVRSDWSPVVSAVAHPETARGPEDIVTRATATGVDVEWTEPTGEHTSTIDRYQIITLDKDTPGAWIGGTAVKGTSAHLDGLVPGHRYSVAVATWNAAGGGIPAGARPVTVGAGTPPPPTDLQVTSTDATTVRLAWTGSSGAAGYRVWVRNTTGGGPSTVDGGVVEGTSHGVAYLFPGTWNYEFCVTAVNGAAESERSRCVVAPRPESRGHVPVTGSKVG</sequence>
<dbReference type="Proteomes" id="UP001141259">
    <property type="component" value="Unassembled WGS sequence"/>
</dbReference>
<evidence type="ECO:0000259" key="5">
    <source>
        <dbReference type="PROSITE" id="PS50853"/>
    </source>
</evidence>
<dbReference type="EMBL" id="JANYMP010000001">
    <property type="protein sequence ID" value="MCS7475517.1"/>
    <property type="molecule type" value="Genomic_DNA"/>
</dbReference>
<dbReference type="PROSITE" id="PS50853">
    <property type="entry name" value="FN3"/>
    <property type="match status" value="1"/>
</dbReference>
<comment type="caution">
    <text evidence="6">The sequence shown here is derived from an EMBL/GenBank/DDBJ whole genome shotgun (WGS) entry which is preliminary data.</text>
</comment>
<accession>A0A9X3ACX0</accession>
<keyword evidence="4" id="KW-0732">Signal</keyword>
<organism evidence="6 7">
    <name type="scientific">Umezawaea endophytica</name>
    <dbReference type="NCBI Taxonomy" id="1654476"/>
    <lineage>
        <taxon>Bacteria</taxon>
        <taxon>Bacillati</taxon>
        <taxon>Actinomycetota</taxon>
        <taxon>Actinomycetes</taxon>
        <taxon>Pseudonocardiales</taxon>
        <taxon>Pseudonocardiaceae</taxon>
        <taxon>Umezawaea</taxon>
    </lineage>
</organism>
<dbReference type="GO" id="GO:0000272">
    <property type="term" value="P:polysaccharide catabolic process"/>
    <property type="evidence" value="ECO:0007669"/>
    <property type="project" value="UniProtKB-KW"/>
</dbReference>
<dbReference type="InterPro" id="IPR003961">
    <property type="entry name" value="FN3_dom"/>
</dbReference>
<feature type="signal peptide" evidence="4">
    <location>
        <begin position="1"/>
        <end position="36"/>
    </location>
</feature>
<dbReference type="CDD" id="cd01833">
    <property type="entry name" value="XynB_like"/>
    <property type="match status" value="1"/>
</dbReference>
<dbReference type="InterPro" id="IPR013830">
    <property type="entry name" value="SGNH_hydro"/>
</dbReference>
<dbReference type="InterPro" id="IPR036514">
    <property type="entry name" value="SGNH_hydro_sf"/>
</dbReference>
<keyword evidence="1" id="KW-0326">Glycosidase</keyword>
<name>A0A9X3ACX0_9PSEU</name>
<dbReference type="SUPFAM" id="SSF52266">
    <property type="entry name" value="SGNH hydrolase"/>
    <property type="match status" value="1"/>
</dbReference>
<keyword evidence="1" id="KW-0378">Hydrolase</keyword>
<feature type="domain" description="Fibronectin type-III" evidence="5">
    <location>
        <begin position="388"/>
        <end position="487"/>
    </location>
</feature>
<dbReference type="PANTHER" id="PTHR30383">
    <property type="entry name" value="THIOESTERASE 1/PROTEASE 1/LYSOPHOSPHOLIPASE L1"/>
    <property type="match status" value="1"/>
</dbReference>
<dbReference type="PANTHER" id="PTHR30383:SF19">
    <property type="entry name" value="FIBRONECTIN TYPE-III DOMAIN-CONTAINING PROTEIN"/>
    <property type="match status" value="1"/>
</dbReference>
<evidence type="ECO:0000256" key="3">
    <source>
        <dbReference type="SAM" id="MobiDB-lite"/>
    </source>
</evidence>
<dbReference type="GO" id="GO:0004622">
    <property type="term" value="F:phosphatidylcholine lysophospholipase activity"/>
    <property type="evidence" value="ECO:0007669"/>
    <property type="project" value="TreeGrafter"/>
</dbReference>
<reference evidence="6" key="1">
    <citation type="submission" date="2022-08" db="EMBL/GenBank/DDBJ databases">
        <authorList>
            <person name="Tistechok S."/>
            <person name="Samborskyy M."/>
            <person name="Roman I."/>
        </authorList>
    </citation>
    <scope>NUCLEOTIDE SEQUENCE</scope>
    <source>
        <strain evidence="6">DSM 103496</strain>
    </source>
</reference>
<feature type="compositionally biased region" description="Low complexity" evidence="3">
    <location>
        <begin position="93"/>
        <end position="103"/>
    </location>
</feature>
<dbReference type="InterPro" id="IPR036116">
    <property type="entry name" value="FN3_sf"/>
</dbReference>
<dbReference type="SMART" id="SM00060">
    <property type="entry name" value="FN3"/>
    <property type="match status" value="3"/>
</dbReference>
<gene>
    <name evidence="6" type="ORF">NZH93_01510</name>
</gene>
<dbReference type="AlphaFoldDB" id="A0A9X3ACX0"/>